<dbReference type="SUPFAM" id="SSF52540">
    <property type="entry name" value="P-loop containing nucleoside triphosphate hydrolases"/>
    <property type="match status" value="1"/>
</dbReference>
<sequence>MQFELLKQVKPMTEKCPKHQIPLVQFRDQTPFCTACKKEALAEQERKQAQEATDRAYRRRTIEVLTKDSLLGDDSLKAVRFSNYRTDNSETQKALEQAQLFASEYLATFRQLHQLKTKWLLAKENSRLDSEEVQRLEAAYREYDRKTRFNVVFTGSPGVGKSHLAMSMLHAINTQSTPYVSCLFISTVDLMRKVKDSFQNKESRYTEENMTQLLRRVDLLVLDDVGSESSLQRLQHFGQDPQQIESSRYNQEFLYGILNARGRTILTTNLNSEEFDQLYNEKLVSRMFRGAQGKVIQFTQATADKRTRLRF</sequence>
<evidence type="ECO:0000313" key="2">
    <source>
        <dbReference type="EMBL" id="PAB01088.1"/>
    </source>
</evidence>
<organism evidence="2 3">
    <name type="scientific">Enterococcus canintestini</name>
    <dbReference type="NCBI Taxonomy" id="317010"/>
    <lineage>
        <taxon>Bacteria</taxon>
        <taxon>Bacillati</taxon>
        <taxon>Bacillota</taxon>
        <taxon>Bacilli</taxon>
        <taxon>Lactobacillales</taxon>
        <taxon>Enterococcaceae</taxon>
        <taxon>Enterococcus</taxon>
    </lineage>
</organism>
<name>A0A267HUC4_9ENTE</name>
<dbReference type="EMBL" id="LHUG01000005">
    <property type="protein sequence ID" value="PAB01088.1"/>
    <property type="molecule type" value="Genomic_DNA"/>
</dbReference>
<dbReference type="GO" id="GO:0005524">
    <property type="term" value="F:ATP binding"/>
    <property type="evidence" value="ECO:0007669"/>
    <property type="project" value="InterPro"/>
</dbReference>
<evidence type="ECO:0000259" key="1">
    <source>
        <dbReference type="SMART" id="SM00382"/>
    </source>
</evidence>
<feature type="domain" description="AAA+ ATPase" evidence="1">
    <location>
        <begin position="147"/>
        <end position="298"/>
    </location>
</feature>
<comment type="caution">
    <text evidence="2">The sequence shown here is derived from an EMBL/GenBank/DDBJ whole genome shotgun (WGS) entry which is preliminary data.</text>
</comment>
<accession>A0A267HUC4</accession>
<gene>
    <name evidence="2" type="ORF">AKL21_07480</name>
</gene>
<dbReference type="Pfam" id="PF01695">
    <property type="entry name" value="IstB_IS21"/>
    <property type="match status" value="1"/>
</dbReference>
<evidence type="ECO:0000313" key="3">
    <source>
        <dbReference type="Proteomes" id="UP000216797"/>
    </source>
</evidence>
<dbReference type="InterPro" id="IPR003593">
    <property type="entry name" value="AAA+_ATPase"/>
</dbReference>
<dbReference type="SMART" id="SM00382">
    <property type="entry name" value="AAA"/>
    <property type="match status" value="1"/>
</dbReference>
<dbReference type="Gene3D" id="3.40.50.300">
    <property type="entry name" value="P-loop containing nucleotide triphosphate hydrolases"/>
    <property type="match status" value="1"/>
</dbReference>
<dbReference type="RefSeq" id="WP_095006615.1">
    <property type="nucleotide sequence ID" value="NZ_JBKVRM010000016.1"/>
</dbReference>
<dbReference type="Proteomes" id="UP000216797">
    <property type="component" value="Unassembled WGS sequence"/>
</dbReference>
<reference evidence="2 3" key="1">
    <citation type="submission" date="2015-08" db="EMBL/GenBank/DDBJ databases">
        <title>Enterococcus genome sequence.</title>
        <authorList>
            <person name="Acedo J.Z."/>
            <person name="Vederas J.C."/>
        </authorList>
    </citation>
    <scope>NUCLEOTIDE SEQUENCE [LARGE SCALE GENOMIC DNA]</scope>
    <source>
        <strain evidence="2 3">49</strain>
    </source>
</reference>
<dbReference type="AlphaFoldDB" id="A0A267HUC4"/>
<protein>
    <recommendedName>
        <fullName evidence="1">AAA+ ATPase domain-containing protein</fullName>
    </recommendedName>
</protein>
<dbReference type="InterPro" id="IPR002611">
    <property type="entry name" value="IstB_ATP-bd"/>
</dbReference>
<dbReference type="GO" id="GO:0006260">
    <property type="term" value="P:DNA replication"/>
    <property type="evidence" value="ECO:0007669"/>
    <property type="project" value="TreeGrafter"/>
</dbReference>
<dbReference type="PANTHER" id="PTHR30050">
    <property type="entry name" value="CHROMOSOMAL REPLICATION INITIATOR PROTEIN DNAA"/>
    <property type="match status" value="1"/>
</dbReference>
<dbReference type="InterPro" id="IPR027417">
    <property type="entry name" value="P-loop_NTPase"/>
</dbReference>
<proteinExistence type="predicted"/>
<dbReference type="PANTHER" id="PTHR30050:SF4">
    <property type="entry name" value="ATP-BINDING PROTEIN RV3427C IN INSERTION SEQUENCE-RELATED"/>
    <property type="match status" value="1"/>
</dbReference>
<keyword evidence="3" id="KW-1185">Reference proteome</keyword>